<dbReference type="EMBL" id="AMZH03009485">
    <property type="protein sequence ID" value="RRT56744.1"/>
    <property type="molecule type" value="Genomic_DNA"/>
</dbReference>
<gene>
    <name evidence="2" type="ORF">B296_00003947</name>
</gene>
<proteinExistence type="predicted"/>
<feature type="domain" description="DUF632" evidence="1">
    <location>
        <begin position="1"/>
        <end position="125"/>
    </location>
</feature>
<dbReference type="PANTHER" id="PTHR21450:SF61">
    <property type="entry name" value="OS09G0547300 PROTEIN"/>
    <property type="match status" value="1"/>
</dbReference>
<sequence length="225" mass="25869">MSECHHIQCQAISEAKNLDSIVNGVKLDDIHMDAIKQLELDMVDWVANFAAWVTAQRSYIKSLNGWLVKGIHYVPEETDDGVPPFSPGRLGASPVFIICNYWSQSMDMVSEREVIDAMQALAHDVFHIWQQRKFEQQQRLMANRDMDSKLRLMESQEQLMLRQRKKLMLMSSEDGISIPEHEVRLGSTTNSLHLSLKQIFEAMEIFSANSMKAYEVPHIGCEEEK</sequence>
<dbReference type="Proteomes" id="UP000287651">
    <property type="component" value="Unassembled WGS sequence"/>
</dbReference>
<dbReference type="AlphaFoldDB" id="A0A426YYG5"/>
<protein>
    <recommendedName>
        <fullName evidence="1">DUF632 domain-containing protein</fullName>
    </recommendedName>
</protein>
<accession>A0A426YYG5</accession>
<dbReference type="InterPro" id="IPR006867">
    <property type="entry name" value="DUF632"/>
</dbReference>
<evidence type="ECO:0000259" key="1">
    <source>
        <dbReference type="Pfam" id="PF04782"/>
    </source>
</evidence>
<evidence type="ECO:0000313" key="2">
    <source>
        <dbReference type="EMBL" id="RRT56744.1"/>
    </source>
</evidence>
<name>A0A426YYG5_ENSVE</name>
<evidence type="ECO:0000313" key="3">
    <source>
        <dbReference type="Proteomes" id="UP000287651"/>
    </source>
</evidence>
<organism evidence="2 3">
    <name type="scientific">Ensete ventricosum</name>
    <name type="common">Abyssinian banana</name>
    <name type="synonym">Musa ensete</name>
    <dbReference type="NCBI Taxonomy" id="4639"/>
    <lineage>
        <taxon>Eukaryota</taxon>
        <taxon>Viridiplantae</taxon>
        <taxon>Streptophyta</taxon>
        <taxon>Embryophyta</taxon>
        <taxon>Tracheophyta</taxon>
        <taxon>Spermatophyta</taxon>
        <taxon>Magnoliopsida</taxon>
        <taxon>Liliopsida</taxon>
        <taxon>Zingiberales</taxon>
        <taxon>Musaceae</taxon>
        <taxon>Ensete</taxon>
    </lineage>
</organism>
<comment type="caution">
    <text evidence="2">The sequence shown here is derived from an EMBL/GenBank/DDBJ whole genome shotgun (WGS) entry which is preliminary data.</text>
</comment>
<dbReference type="PANTHER" id="PTHR21450">
    <property type="entry name" value="PROTEIN ALTERED PHOSPHATE STARVATION RESPONSE 1"/>
    <property type="match status" value="1"/>
</dbReference>
<reference evidence="2 3" key="1">
    <citation type="journal article" date="2014" name="Agronomy (Basel)">
        <title>A Draft Genome Sequence for Ensete ventricosum, the Drought-Tolerant Tree Against Hunger.</title>
        <authorList>
            <person name="Harrison J."/>
            <person name="Moore K.A."/>
            <person name="Paszkiewicz K."/>
            <person name="Jones T."/>
            <person name="Grant M."/>
            <person name="Ambacheew D."/>
            <person name="Muzemil S."/>
            <person name="Studholme D.J."/>
        </authorList>
    </citation>
    <scope>NUCLEOTIDE SEQUENCE [LARGE SCALE GENOMIC DNA]</scope>
</reference>
<dbReference type="Pfam" id="PF04782">
    <property type="entry name" value="DUF632"/>
    <property type="match status" value="1"/>
</dbReference>